<reference evidence="1 2" key="1">
    <citation type="journal article" date="2021" name="Hortic Res">
        <title>High-quality reference genome and annotation aids understanding of berry development for evergreen blueberry (Vaccinium darrowii).</title>
        <authorList>
            <person name="Yu J."/>
            <person name="Hulse-Kemp A.M."/>
            <person name="Babiker E."/>
            <person name="Staton M."/>
        </authorList>
    </citation>
    <scope>NUCLEOTIDE SEQUENCE [LARGE SCALE GENOMIC DNA]</scope>
    <source>
        <strain evidence="2">cv. NJ 8807/NJ 8810</strain>
        <tissue evidence="1">Young leaf</tissue>
    </source>
</reference>
<dbReference type="Proteomes" id="UP000828048">
    <property type="component" value="Chromosome 12"/>
</dbReference>
<sequence>MPHRLIVVRYIDTQPQTQDATPWQTLAGTQSSDLEEHQAGSKSIRTMILSIPREWTFMDWTVNSSAFRQAEKFCKKKHSRCWTWSGFFKEKARPIPKPVCKASFEQHQMKICFTFLLLSSIVVIVTLLPLALADLRSEKKALLAFAAAVPHGRKLNWNPSSRVCTWVGITCTSNGTHVISVRLPGVGLLGPIPENTLGKLDTLQVLSLRSNALNGILPSDIPSLPSLQYLFLQHNNFSSAMPTSFSPKLIVLDLSFNSFTGNIPPTIQNLTQLTGMNLQNNSLSGSIPNVSLPRLKHLNLSYNHLNGSIPSSLQKFPNSSFFGNSFLCGLPLNPCSNVLPPPPPPPSLTNVSPPPTNVSSPPFPSEQSSRKKLSRVALIAIIVGGSVVLLLIALILLLCCLKRNDNGGSSVLKGKASIGGRSEKTTDFGSGVQEPEKNKLVFFEGSGYGFDLEDLLRASAEVLGKGNYGTAYKAVLEESTIVVVKRLKEVAVGKKEFEQQMEIIGSVGQHPNVLPLQAYYYSKDEKLLVYDYIQGGNLYMLLHGNRDDDRRTPLDWESRVKISLGVARGIAHIHSVGGPKFSHGNIKSSNVLLKQDNNACVADYGLSPLMNFLPAPSRHAGYSAPEVTETRKQTHQSDVYSFGVLLLEMLTGKQPIQSPARDDMVDLPRWVQSVVREEWTAEVFDVELMRYQNIEEDMVQMLQIGMACIVKAPDMRPNMEEVVRMIEEIRQSDSENRPSSEENKSQGF</sequence>
<gene>
    <name evidence="1" type="ORF">Vadar_013463</name>
</gene>
<comment type="caution">
    <text evidence="1">The sequence shown here is derived from an EMBL/GenBank/DDBJ whole genome shotgun (WGS) entry which is preliminary data.</text>
</comment>
<proteinExistence type="predicted"/>
<name>A0ACB7ZDL5_9ERIC</name>
<dbReference type="EMBL" id="CM037162">
    <property type="protein sequence ID" value="KAH7863112.1"/>
    <property type="molecule type" value="Genomic_DNA"/>
</dbReference>
<protein>
    <submittedName>
        <fullName evidence="1">Uncharacterized protein</fullName>
    </submittedName>
</protein>
<organism evidence="1 2">
    <name type="scientific">Vaccinium darrowii</name>
    <dbReference type="NCBI Taxonomy" id="229202"/>
    <lineage>
        <taxon>Eukaryota</taxon>
        <taxon>Viridiplantae</taxon>
        <taxon>Streptophyta</taxon>
        <taxon>Embryophyta</taxon>
        <taxon>Tracheophyta</taxon>
        <taxon>Spermatophyta</taxon>
        <taxon>Magnoliopsida</taxon>
        <taxon>eudicotyledons</taxon>
        <taxon>Gunneridae</taxon>
        <taxon>Pentapetalae</taxon>
        <taxon>asterids</taxon>
        <taxon>Ericales</taxon>
        <taxon>Ericaceae</taxon>
        <taxon>Vaccinioideae</taxon>
        <taxon>Vaccinieae</taxon>
        <taxon>Vaccinium</taxon>
    </lineage>
</organism>
<evidence type="ECO:0000313" key="1">
    <source>
        <dbReference type="EMBL" id="KAH7863112.1"/>
    </source>
</evidence>
<evidence type="ECO:0000313" key="2">
    <source>
        <dbReference type="Proteomes" id="UP000828048"/>
    </source>
</evidence>
<keyword evidence="2" id="KW-1185">Reference proteome</keyword>
<accession>A0ACB7ZDL5</accession>